<dbReference type="Gene3D" id="3.30.428.10">
    <property type="entry name" value="HIT-like"/>
    <property type="match status" value="1"/>
</dbReference>
<dbReference type="AlphaFoldDB" id="A0A563EUQ2"/>
<evidence type="ECO:0000256" key="2">
    <source>
        <dbReference type="PIRSR" id="PIRSR601310-3"/>
    </source>
</evidence>
<evidence type="ECO:0000256" key="1">
    <source>
        <dbReference type="PIRSR" id="PIRSR601310-1"/>
    </source>
</evidence>
<gene>
    <name evidence="5" type="ORF">FKR81_16795</name>
</gene>
<dbReference type="GO" id="GO:0009117">
    <property type="term" value="P:nucleotide metabolic process"/>
    <property type="evidence" value="ECO:0007669"/>
    <property type="project" value="TreeGrafter"/>
</dbReference>
<organism evidence="5 6">
    <name type="scientific">Lentzea tibetensis</name>
    <dbReference type="NCBI Taxonomy" id="2591470"/>
    <lineage>
        <taxon>Bacteria</taxon>
        <taxon>Bacillati</taxon>
        <taxon>Actinomycetota</taxon>
        <taxon>Actinomycetes</taxon>
        <taxon>Pseudonocardiales</taxon>
        <taxon>Pseudonocardiaceae</taxon>
        <taxon>Lentzea</taxon>
    </lineage>
</organism>
<feature type="active site" description="Tele-AMP-histidine intermediate" evidence="1">
    <location>
        <position position="110"/>
    </location>
</feature>
<accession>A0A563EUQ2</accession>
<comment type="caution">
    <text evidence="5">The sequence shown here is derived from an EMBL/GenBank/DDBJ whole genome shotgun (WGS) entry which is preliminary data.</text>
</comment>
<evidence type="ECO:0000313" key="6">
    <source>
        <dbReference type="Proteomes" id="UP000316639"/>
    </source>
</evidence>
<evidence type="ECO:0000313" key="5">
    <source>
        <dbReference type="EMBL" id="TWP51268.1"/>
    </source>
</evidence>
<proteinExistence type="predicted"/>
<dbReference type="InterPro" id="IPR036265">
    <property type="entry name" value="HIT-like_sf"/>
</dbReference>
<dbReference type="RefSeq" id="WP_146352961.1">
    <property type="nucleotide sequence ID" value="NZ_VOBR01000009.1"/>
</dbReference>
<dbReference type="SUPFAM" id="SSF54197">
    <property type="entry name" value="HIT-like"/>
    <property type="match status" value="1"/>
</dbReference>
<sequence length="137" mass="14753">MFNHEPPGYPCPFCYLLSGGSTSLDRPEDVVLRTPLASAKVASHGSSGAVIVFPNAHHENLYDLPSADGHAVHDAVRAVAIAMRRAYGCAGTSIRQHNEPVGGQEVWHYHVHVFPHHPGDQLDALTAADGAALRRFL</sequence>
<dbReference type="Pfam" id="PF01230">
    <property type="entry name" value="HIT"/>
    <property type="match status" value="1"/>
</dbReference>
<dbReference type="InterPro" id="IPR011146">
    <property type="entry name" value="HIT-like"/>
</dbReference>
<dbReference type="PANTHER" id="PTHR46648">
    <property type="entry name" value="HIT FAMILY PROTEIN 1"/>
    <property type="match status" value="1"/>
</dbReference>
<evidence type="ECO:0000259" key="4">
    <source>
        <dbReference type="PROSITE" id="PS51084"/>
    </source>
</evidence>
<reference evidence="5 6" key="1">
    <citation type="submission" date="2019-07" db="EMBL/GenBank/DDBJ databases">
        <title>Lentzea xizangensis sp. nov., isolated from Qinghai-Tibetan Plateau Soils.</title>
        <authorList>
            <person name="Huang J."/>
        </authorList>
    </citation>
    <scope>NUCLEOTIDE SEQUENCE [LARGE SCALE GENOMIC DNA]</scope>
    <source>
        <strain evidence="5 6">FXJ1.1311</strain>
    </source>
</reference>
<feature type="short sequence motif" description="Histidine triad motif" evidence="2 3">
    <location>
        <begin position="108"/>
        <end position="112"/>
    </location>
</feature>
<evidence type="ECO:0000256" key="3">
    <source>
        <dbReference type="PROSITE-ProRule" id="PRU00464"/>
    </source>
</evidence>
<dbReference type="GO" id="GO:0003824">
    <property type="term" value="F:catalytic activity"/>
    <property type="evidence" value="ECO:0007669"/>
    <property type="project" value="InterPro"/>
</dbReference>
<feature type="domain" description="HIT" evidence="4">
    <location>
        <begin position="46"/>
        <end position="123"/>
    </location>
</feature>
<dbReference type="Proteomes" id="UP000316639">
    <property type="component" value="Unassembled WGS sequence"/>
</dbReference>
<dbReference type="InterPro" id="IPR001310">
    <property type="entry name" value="Histidine_triad_HIT"/>
</dbReference>
<dbReference type="PROSITE" id="PS51084">
    <property type="entry name" value="HIT_2"/>
    <property type="match status" value="1"/>
</dbReference>
<protein>
    <submittedName>
        <fullName evidence="5">HIT domain-containing protein</fullName>
    </submittedName>
</protein>
<dbReference type="PANTHER" id="PTHR46648:SF1">
    <property type="entry name" value="ADENOSINE 5'-MONOPHOSPHORAMIDASE HNT1"/>
    <property type="match status" value="1"/>
</dbReference>
<dbReference type="EMBL" id="VOBR01000009">
    <property type="protein sequence ID" value="TWP51268.1"/>
    <property type="molecule type" value="Genomic_DNA"/>
</dbReference>
<keyword evidence="6" id="KW-1185">Reference proteome</keyword>
<name>A0A563EUQ2_9PSEU</name>
<dbReference type="OrthoDB" id="9784774at2"/>